<evidence type="ECO:0000313" key="2">
    <source>
        <dbReference type="EMBL" id="EPS98952.1"/>
    </source>
</evidence>
<keyword evidence="3" id="KW-1185">Reference proteome</keyword>
<dbReference type="AlphaFoldDB" id="S8E2D7"/>
<dbReference type="InterPro" id="IPR009003">
    <property type="entry name" value="Peptidase_S1_PA"/>
</dbReference>
<name>S8E2D7_FOMSC</name>
<protein>
    <recommendedName>
        <fullName evidence="4">Peptidase S1 domain-containing protein</fullName>
    </recommendedName>
</protein>
<evidence type="ECO:0000313" key="3">
    <source>
        <dbReference type="Proteomes" id="UP000015241"/>
    </source>
</evidence>
<reference evidence="2 3" key="1">
    <citation type="journal article" date="2012" name="Science">
        <title>The Paleozoic origin of enzymatic lignin decomposition reconstructed from 31 fungal genomes.</title>
        <authorList>
            <person name="Floudas D."/>
            <person name="Binder M."/>
            <person name="Riley R."/>
            <person name="Barry K."/>
            <person name="Blanchette R.A."/>
            <person name="Henrissat B."/>
            <person name="Martinez A.T."/>
            <person name="Otillar R."/>
            <person name="Spatafora J.W."/>
            <person name="Yadav J.S."/>
            <person name="Aerts A."/>
            <person name="Benoit I."/>
            <person name="Boyd A."/>
            <person name="Carlson A."/>
            <person name="Copeland A."/>
            <person name="Coutinho P.M."/>
            <person name="de Vries R.P."/>
            <person name="Ferreira P."/>
            <person name="Findley K."/>
            <person name="Foster B."/>
            <person name="Gaskell J."/>
            <person name="Glotzer D."/>
            <person name="Gorecki P."/>
            <person name="Heitman J."/>
            <person name="Hesse C."/>
            <person name="Hori C."/>
            <person name="Igarashi K."/>
            <person name="Jurgens J.A."/>
            <person name="Kallen N."/>
            <person name="Kersten P."/>
            <person name="Kohler A."/>
            <person name="Kuees U."/>
            <person name="Kumar T.K.A."/>
            <person name="Kuo A."/>
            <person name="LaButti K."/>
            <person name="Larrondo L.F."/>
            <person name="Lindquist E."/>
            <person name="Ling A."/>
            <person name="Lombard V."/>
            <person name="Lucas S."/>
            <person name="Lundell T."/>
            <person name="Martin R."/>
            <person name="McLaughlin D.J."/>
            <person name="Morgenstern I."/>
            <person name="Morin E."/>
            <person name="Murat C."/>
            <person name="Nagy L.G."/>
            <person name="Nolan M."/>
            <person name="Ohm R.A."/>
            <person name="Patyshakuliyeva A."/>
            <person name="Rokas A."/>
            <person name="Ruiz-Duenas F.J."/>
            <person name="Sabat G."/>
            <person name="Salamov A."/>
            <person name="Samejima M."/>
            <person name="Schmutz J."/>
            <person name="Slot J.C."/>
            <person name="St John F."/>
            <person name="Stenlid J."/>
            <person name="Sun H."/>
            <person name="Sun S."/>
            <person name="Syed K."/>
            <person name="Tsang A."/>
            <person name="Wiebenga A."/>
            <person name="Young D."/>
            <person name="Pisabarro A."/>
            <person name="Eastwood D.C."/>
            <person name="Martin F."/>
            <person name="Cullen D."/>
            <person name="Grigoriev I.V."/>
            <person name="Hibbett D.S."/>
        </authorList>
    </citation>
    <scope>NUCLEOTIDE SEQUENCE</scope>
    <source>
        <strain evidence="3">FP-58527</strain>
    </source>
</reference>
<dbReference type="STRING" id="743788.S8E2D7"/>
<evidence type="ECO:0000256" key="1">
    <source>
        <dbReference type="SAM" id="MobiDB-lite"/>
    </source>
</evidence>
<sequence length="540" mass="59613">MSQRRTILAAAPSVPQLPSKTEATFFYYGLPSKPILVARSSTYLWVEPKGLEAYLDPKVLNPVGPHLLNQQWESVLATNVERYLRDKGVAWTSIDPIRIGYVGDPSPPVIVWVGVIPGSLSAADGLEVARACRAFLIDLALHDVHVEIRESEAVLTAKMKKPTATANPVHRAQEPFASSVGIPISPSDTRTIEGTAGLFFTDPSKPGKIFLLTARHVLFHPQNEPNECYVYPFRSSKRRSVLLLGDDAFDRQIFAIKKEITHHQGSIGHLSEDLASEIDSDDPYAEDERKRKSDELKASQQAQVALEPFLTEIIRDWTDPSHRVIGHVILSPPLSFGLGPDRFTEDWAVIEVDSRKVDKSNFICNAIDLGTEIPKEDFNAMMHPHPANPPSFRFPGDRLLRFHGTIPDNEMISPNPATCDQDGNPVIMVIKRGATSGVTIGRLNNIRSVVRYNVQSKCEESSREVSVMPQFSKRSIPFSERGDSGSVIIDGKGRVAGLLNGGSGIADSLDITYITSINFLIRRMAEHGYNAHIFPTAADL</sequence>
<dbReference type="InterPro" id="IPR043504">
    <property type="entry name" value="Peptidase_S1_PA_chymotrypsin"/>
</dbReference>
<dbReference type="SUPFAM" id="SSF50494">
    <property type="entry name" value="Trypsin-like serine proteases"/>
    <property type="match status" value="1"/>
</dbReference>
<dbReference type="EMBL" id="KE504160">
    <property type="protein sequence ID" value="EPS98952.1"/>
    <property type="molecule type" value="Genomic_DNA"/>
</dbReference>
<proteinExistence type="predicted"/>
<organism evidence="2 3">
    <name type="scientific">Fomitopsis schrenkii</name>
    <name type="common">Brown rot fungus</name>
    <dbReference type="NCBI Taxonomy" id="2126942"/>
    <lineage>
        <taxon>Eukaryota</taxon>
        <taxon>Fungi</taxon>
        <taxon>Dikarya</taxon>
        <taxon>Basidiomycota</taxon>
        <taxon>Agaricomycotina</taxon>
        <taxon>Agaricomycetes</taxon>
        <taxon>Polyporales</taxon>
        <taxon>Fomitopsis</taxon>
    </lineage>
</organism>
<dbReference type="Proteomes" id="UP000015241">
    <property type="component" value="Unassembled WGS sequence"/>
</dbReference>
<dbReference type="InParanoid" id="S8E2D7"/>
<gene>
    <name evidence="2" type="ORF">FOMPIDRAFT_1125266</name>
</gene>
<dbReference type="HOGENOM" id="CLU_024804_0_0_1"/>
<dbReference type="OrthoDB" id="5424209at2759"/>
<dbReference type="Gene3D" id="2.40.10.10">
    <property type="entry name" value="Trypsin-like serine proteases"/>
    <property type="match status" value="1"/>
</dbReference>
<evidence type="ECO:0008006" key="4">
    <source>
        <dbReference type="Google" id="ProtNLM"/>
    </source>
</evidence>
<feature type="region of interest" description="Disordered" evidence="1">
    <location>
        <begin position="278"/>
        <end position="299"/>
    </location>
</feature>
<feature type="compositionally biased region" description="Basic and acidic residues" evidence="1">
    <location>
        <begin position="286"/>
        <end position="297"/>
    </location>
</feature>
<dbReference type="eggNOG" id="ENOG502QR0D">
    <property type="taxonomic scope" value="Eukaryota"/>
</dbReference>
<accession>S8E2D7</accession>